<keyword evidence="3" id="KW-1185">Reference proteome</keyword>
<evidence type="ECO:0000313" key="2">
    <source>
        <dbReference type="EMBL" id="MBR7676038.1"/>
    </source>
</evidence>
<proteinExistence type="predicted"/>
<reference evidence="2" key="1">
    <citation type="submission" date="2021-04" db="EMBL/GenBank/DDBJ databases">
        <title>Sequencing of actinobacteria type strains.</title>
        <authorList>
            <person name="Nguyen G.-S."/>
            <person name="Wentzel A."/>
        </authorList>
    </citation>
    <scope>NUCLEOTIDE SEQUENCE</scope>
    <source>
        <strain evidence="2">DSM 42095</strain>
    </source>
</reference>
<organism evidence="2 3">
    <name type="scientific">Streptomyces daliensis</name>
    <dbReference type="NCBI Taxonomy" id="299421"/>
    <lineage>
        <taxon>Bacteria</taxon>
        <taxon>Bacillati</taxon>
        <taxon>Actinomycetota</taxon>
        <taxon>Actinomycetes</taxon>
        <taxon>Kitasatosporales</taxon>
        <taxon>Streptomycetaceae</taxon>
        <taxon>Streptomyces</taxon>
    </lineage>
</organism>
<evidence type="ECO:0000313" key="3">
    <source>
        <dbReference type="Proteomes" id="UP000675554"/>
    </source>
</evidence>
<dbReference type="EMBL" id="JAGSMN010000573">
    <property type="protein sequence ID" value="MBR7676038.1"/>
    <property type="molecule type" value="Genomic_DNA"/>
</dbReference>
<dbReference type="AlphaFoldDB" id="A0A8T4IWL3"/>
<accession>A0A8T4IWL3</accession>
<sequence>MSPGDGRYWCGVRGLVRRGCGWVLDRLLPPTGRRRRCTAVAGWPLPAAGPAPGPLPAHRSPYAERASDTRPWVMDGKPLVRPYFLAHERERAAWMERRLAGLALGGAGGP</sequence>
<dbReference type="Proteomes" id="UP000675554">
    <property type="component" value="Unassembled WGS sequence"/>
</dbReference>
<gene>
    <name evidence="2" type="ORF">KDA82_24110</name>
</gene>
<comment type="caution">
    <text evidence="2">The sequence shown here is derived from an EMBL/GenBank/DDBJ whole genome shotgun (WGS) entry which is preliminary data.</text>
</comment>
<name>A0A8T4IWL3_9ACTN</name>
<evidence type="ECO:0000256" key="1">
    <source>
        <dbReference type="SAM" id="MobiDB-lite"/>
    </source>
</evidence>
<protein>
    <submittedName>
        <fullName evidence="2">Uncharacterized protein</fullName>
    </submittedName>
</protein>
<feature type="region of interest" description="Disordered" evidence="1">
    <location>
        <begin position="48"/>
        <end position="68"/>
    </location>
</feature>